<evidence type="ECO:0000256" key="1">
    <source>
        <dbReference type="ARBA" id="ARBA00010331"/>
    </source>
</evidence>
<dbReference type="PANTHER" id="PTHR12112">
    <property type="entry name" value="BNIP - RELATED"/>
    <property type="match status" value="1"/>
</dbReference>
<feature type="domain" description="DHHA2" evidence="3">
    <location>
        <begin position="248"/>
        <end position="396"/>
    </location>
</feature>
<dbReference type="AlphaFoldDB" id="A0A484B2F8"/>
<organism evidence="4 5">
    <name type="scientific">Drosophila navojoa</name>
    <name type="common">Fruit fly</name>
    <dbReference type="NCBI Taxonomy" id="7232"/>
    <lineage>
        <taxon>Eukaryota</taxon>
        <taxon>Metazoa</taxon>
        <taxon>Ecdysozoa</taxon>
        <taxon>Arthropoda</taxon>
        <taxon>Hexapoda</taxon>
        <taxon>Insecta</taxon>
        <taxon>Pterygota</taxon>
        <taxon>Neoptera</taxon>
        <taxon>Endopterygota</taxon>
        <taxon>Diptera</taxon>
        <taxon>Brachycera</taxon>
        <taxon>Muscomorpha</taxon>
        <taxon>Ephydroidea</taxon>
        <taxon>Drosophilidae</taxon>
        <taxon>Drosophila</taxon>
    </lineage>
</organism>
<dbReference type="InterPro" id="IPR004097">
    <property type="entry name" value="DHHA2"/>
</dbReference>
<dbReference type="Pfam" id="PF02833">
    <property type="entry name" value="DHHA2"/>
    <property type="match status" value="1"/>
</dbReference>
<evidence type="ECO:0000313" key="5">
    <source>
        <dbReference type="Proteomes" id="UP000295192"/>
    </source>
</evidence>
<protein>
    <recommendedName>
        <fullName evidence="3">DHHA2 domain-containing protein</fullName>
    </recommendedName>
</protein>
<reference evidence="4 5" key="1">
    <citation type="journal article" date="2019" name="J. Hered.">
        <title>An Improved Genome Assembly for Drosophila navojoa, the Basal Species in the mojavensis Cluster.</title>
        <authorList>
            <person name="Vanderlinde T."/>
            <person name="Dupim E.G."/>
            <person name="Nazario-Yepiz N.O."/>
            <person name="Carvalho A.B."/>
        </authorList>
    </citation>
    <scope>NUCLEOTIDE SEQUENCE [LARGE SCALE GENOMIC DNA]</scope>
    <source>
        <strain evidence="4">Navoj_Jal97</strain>
        <tissue evidence="4">Whole organism</tissue>
    </source>
</reference>
<dbReference type="GO" id="GO:0005737">
    <property type="term" value="C:cytoplasm"/>
    <property type="evidence" value="ECO:0007669"/>
    <property type="project" value="InterPro"/>
</dbReference>
<dbReference type="KEGG" id="dnv:108657554"/>
<dbReference type="PANTHER" id="PTHR12112:SF39">
    <property type="entry name" value="EG:152A3.5 PROTEIN (FBGN0003116_PN PROTEIN)"/>
    <property type="match status" value="1"/>
</dbReference>
<evidence type="ECO:0000256" key="2">
    <source>
        <dbReference type="SAM" id="MobiDB-lite"/>
    </source>
</evidence>
<comment type="caution">
    <text evidence="4">The sequence shown here is derived from an EMBL/GenBank/DDBJ whole genome shotgun (WGS) entry which is preliminary data.</text>
</comment>
<name>A0A484B2F8_DRONA</name>
<evidence type="ECO:0000259" key="3">
    <source>
        <dbReference type="SMART" id="SM01131"/>
    </source>
</evidence>
<feature type="compositionally biased region" description="Low complexity" evidence="2">
    <location>
        <begin position="22"/>
        <end position="31"/>
    </location>
</feature>
<dbReference type="SMART" id="SM01131">
    <property type="entry name" value="DHHA2"/>
    <property type="match status" value="1"/>
</dbReference>
<accession>A0A484B2F8</accession>
<dbReference type="Gene3D" id="3.10.310.20">
    <property type="entry name" value="DHHA2 domain"/>
    <property type="match status" value="1"/>
</dbReference>
<dbReference type="SUPFAM" id="SSF64182">
    <property type="entry name" value="DHH phosphoesterases"/>
    <property type="match status" value="1"/>
</dbReference>
<sequence length="422" mass="47784">MCLLRFLLQSRSTLSRYLPDKAASSTAARRTPTPRPPPPQEGHQRKLNLVIGNESCDLDSAVSALTLAFIYAGRQKDQDFVPVLNIPRIDYPLKTEVRHMFQKCHITPEMLVFRDDLPEKLTNPDINVILVDHHVNSWAANVGEILDHRPMEKHPAVGHLPMHCVRHIEPELGSCATLVGERYMAEQEPRSADVTKLLHATIVLDTINFSPTAKRFCARDLAMVEQLEQLQREDLDDGERKRLRCKLFDELVAARADISKLTLFEVLRKDMKRLQTERHMVPMAGLPMLARDFIDLPDAENAIRQFGCGTNLLVLLGMYVPPVKGGQVMRDVALISLSGHAPLVERVRQALLACSTPSLDLRPHARDTNFMGGSFLRQHNVQATRKHILPVIRRVLQELEASQRCDCDDVYFFKEKPKLGLS</sequence>
<dbReference type="Proteomes" id="UP000295192">
    <property type="component" value="Unassembled WGS sequence"/>
</dbReference>
<proteinExistence type="inferred from homology"/>
<dbReference type="OMA" id="KRFCARD"/>
<dbReference type="InterPro" id="IPR038222">
    <property type="entry name" value="DHHA2_dom_sf"/>
</dbReference>
<dbReference type="GO" id="GO:0004309">
    <property type="term" value="F:exopolyphosphatase activity"/>
    <property type="evidence" value="ECO:0007669"/>
    <property type="project" value="TreeGrafter"/>
</dbReference>
<dbReference type="Gene3D" id="3.90.1640.10">
    <property type="entry name" value="inorganic pyrophosphatase (n-terminal core)"/>
    <property type="match status" value="1"/>
</dbReference>
<feature type="region of interest" description="Disordered" evidence="2">
    <location>
        <begin position="19"/>
        <end position="44"/>
    </location>
</feature>
<dbReference type="EMBL" id="LSRL02000183">
    <property type="protein sequence ID" value="TDG42996.1"/>
    <property type="molecule type" value="Genomic_DNA"/>
</dbReference>
<dbReference type="STRING" id="7232.A0A484B2F8"/>
<dbReference type="InterPro" id="IPR038763">
    <property type="entry name" value="DHH_sf"/>
</dbReference>
<gene>
    <name evidence="4" type="ORF">AWZ03_010581</name>
</gene>
<comment type="similarity">
    <text evidence="1">Belongs to the PPase class C family. Prune subfamily.</text>
</comment>
<evidence type="ECO:0000313" key="4">
    <source>
        <dbReference type="EMBL" id="TDG42996.1"/>
    </source>
</evidence>
<dbReference type="OrthoDB" id="374045at2759"/>
<keyword evidence="5" id="KW-1185">Reference proteome</keyword>